<dbReference type="Proteomes" id="UP000799537">
    <property type="component" value="Unassembled WGS sequence"/>
</dbReference>
<sequence>MENETRTAIRHYIGRLCAPRRAARVLTYAAMSYPHFFCDFMLEREDSTAISHRPGPYGGLTIAGICGRMFPSQSSDLKEFQEALQILDDKRSLMSRILEFYTGKDWQPRVHAELTLLEALHDNGCKFFNDDKYIACSKPACFCCYHYICNHPGAFTRPPCHNKVYPNWQPPALAKSTGEVGALRQRDIMLRLTQEVRNAVMRKVLDTHKSMRWHPDSSTGITSLIAKEAAPGGPNDILTMPESSGTVSPQLLATSSSGEESEDGGVALD</sequence>
<proteinExistence type="predicted"/>
<dbReference type="RefSeq" id="XP_033659512.1">
    <property type="nucleotide sequence ID" value="XM_033810873.1"/>
</dbReference>
<protein>
    <submittedName>
        <fullName evidence="2">Uncharacterized protein</fullName>
    </submittedName>
</protein>
<dbReference type="GeneID" id="54564145"/>
<dbReference type="PANTHER" id="PTHR42037">
    <property type="match status" value="1"/>
</dbReference>
<dbReference type="Pfam" id="PF14441">
    <property type="entry name" value="OTT_1508_deam"/>
    <property type="match status" value="1"/>
</dbReference>
<evidence type="ECO:0000256" key="1">
    <source>
        <dbReference type="SAM" id="MobiDB-lite"/>
    </source>
</evidence>
<dbReference type="EMBL" id="ML993654">
    <property type="protein sequence ID" value="KAF2158623.1"/>
    <property type="molecule type" value="Genomic_DNA"/>
</dbReference>
<evidence type="ECO:0000313" key="3">
    <source>
        <dbReference type="Proteomes" id="UP000799537"/>
    </source>
</evidence>
<dbReference type="AlphaFoldDB" id="A0A6A6BVQ7"/>
<reference evidence="2" key="1">
    <citation type="journal article" date="2020" name="Stud. Mycol.">
        <title>101 Dothideomycetes genomes: a test case for predicting lifestyles and emergence of pathogens.</title>
        <authorList>
            <person name="Haridas S."/>
            <person name="Albert R."/>
            <person name="Binder M."/>
            <person name="Bloem J."/>
            <person name="Labutti K."/>
            <person name="Salamov A."/>
            <person name="Andreopoulos B."/>
            <person name="Baker S."/>
            <person name="Barry K."/>
            <person name="Bills G."/>
            <person name="Bluhm B."/>
            <person name="Cannon C."/>
            <person name="Castanera R."/>
            <person name="Culley D."/>
            <person name="Daum C."/>
            <person name="Ezra D."/>
            <person name="Gonzalez J."/>
            <person name="Henrissat B."/>
            <person name="Kuo A."/>
            <person name="Liang C."/>
            <person name="Lipzen A."/>
            <person name="Lutzoni F."/>
            <person name="Magnuson J."/>
            <person name="Mondo S."/>
            <person name="Nolan M."/>
            <person name="Ohm R."/>
            <person name="Pangilinan J."/>
            <person name="Park H.-J."/>
            <person name="Ramirez L."/>
            <person name="Alfaro M."/>
            <person name="Sun H."/>
            <person name="Tritt A."/>
            <person name="Yoshinaga Y."/>
            <person name="Zwiers L.-H."/>
            <person name="Turgeon B."/>
            <person name="Goodwin S."/>
            <person name="Spatafora J."/>
            <person name="Crous P."/>
            <person name="Grigoriev I."/>
        </authorList>
    </citation>
    <scope>NUCLEOTIDE SEQUENCE</scope>
    <source>
        <strain evidence="2">ATCC 36951</strain>
    </source>
</reference>
<feature type="compositionally biased region" description="Polar residues" evidence="1">
    <location>
        <begin position="241"/>
        <end position="254"/>
    </location>
</feature>
<feature type="region of interest" description="Disordered" evidence="1">
    <location>
        <begin position="230"/>
        <end position="269"/>
    </location>
</feature>
<organism evidence="2 3">
    <name type="scientific">Zasmidium cellare ATCC 36951</name>
    <dbReference type="NCBI Taxonomy" id="1080233"/>
    <lineage>
        <taxon>Eukaryota</taxon>
        <taxon>Fungi</taxon>
        <taxon>Dikarya</taxon>
        <taxon>Ascomycota</taxon>
        <taxon>Pezizomycotina</taxon>
        <taxon>Dothideomycetes</taxon>
        <taxon>Dothideomycetidae</taxon>
        <taxon>Mycosphaerellales</taxon>
        <taxon>Mycosphaerellaceae</taxon>
        <taxon>Zasmidium</taxon>
    </lineage>
</organism>
<keyword evidence="3" id="KW-1185">Reference proteome</keyword>
<name>A0A6A6BVQ7_ZASCE</name>
<gene>
    <name evidence="2" type="ORF">M409DRAFT_38156</name>
</gene>
<evidence type="ECO:0000313" key="2">
    <source>
        <dbReference type="EMBL" id="KAF2158623.1"/>
    </source>
</evidence>
<dbReference type="OrthoDB" id="3251507at2759"/>
<dbReference type="PANTHER" id="PTHR42037:SF1">
    <property type="match status" value="1"/>
</dbReference>
<dbReference type="InterPro" id="IPR027796">
    <property type="entry name" value="OTT_1508_deam-like"/>
</dbReference>
<accession>A0A6A6BVQ7</accession>